<evidence type="ECO:0000256" key="1">
    <source>
        <dbReference type="ARBA" id="ARBA00009574"/>
    </source>
</evidence>
<dbReference type="InterPro" id="IPR018791">
    <property type="entry name" value="UV_resistance/autophagy_Atg14"/>
</dbReference>
<name>A0A0B7NFZ2_9FUNG</name>
<dbReference type="EMBL" id="LN730558">
    <property type="protein sequence ID" value="CEP13861.1"/>
    <property type="molecule type" value="Genomic_DNA"/>
</dbReference>
<reference evidence="5 6" key="1">
    <citation type="submission" date="2014-09" db="EMBL/GenBank/DDBJ databases">
        <authorList>
            <person name="Ellenberger Sabrina"/>
        </authorList>
    </citation>
    <scope>NUCLEOTIDE SEQUENCE [LARGE SCALE GENOMIC DNA]</scope>
    <source>
        <strain evidence="5 6">CBS 412.66</strain>
    </source>
</reference>
<evidence type="ECO:0000256" key="2">
    <source>
        <dbReference type="ARBA" id="ARBA00013807"/>
    </source>
</evidence>
<dbReference type="STRING" id="35722.A0A0B7NFZ2"/>
<dbReference type="AlphaFoldDB" id="A0A0B7NFZ2"/>
<comment type="similarity">
    <text evidence="1">Belongs to the ATG14 family.</text>
</comment>
<evidence type="ECO:0000313" key="6">
    <source>
        <dbReference type="Proteomes" id="UP000054107"/>
    </source>
</evidence>
<accession>A0A0B7NFZ2</accession>
<dbReference type="GO" id="GO:0000323">
    <property type="term" value="C:lytic vacuole"/>
    <property type="evidence" value="ECO:0007669"/>
    <property type="project" value="TreeGrafter"/>
</dbReference>
<protein>
    <recommendedName>
        <fullName evidence="2">Autophagy-related protein 14</fullName>
    </recommendedName>
</protein>
<sequence>MADTKVSLEPRQKRIRHIKSIAARNIAWKTIQDNDQDDTLWLPTTSSMKRSESTTSLSTATAVEDSSLMKRAYQKNEHVYSIGLLDAYFTLSTSNVCQPAFYKSEMIPNTINPTFRSLPCPFDWMNWYDAASSTLIIRLWTRHSLPESAGQHTEPVLGYTDDDDDDPEDGFQLLVEWQVDLNALAWIGKSMQHTFPENTLLIELDDGFYSAPDIKTFATGLSKRSSLLETDCSQADTASVHTVSSIHKNKRSYTYNNIMKLNTLIDCIFDTQTSSNEIRQHVQDILDQEERGFRKSRELNQHKSNLIEKEYKVMQQKKLLALKRDRIKQKKKEIDARRMDLSASFQRHDVGLNDLQENEFVLEKNIKMRQSMFHTLNRRRKELIADLFSIYPIEQSYDDSQQFRIRGIYLPNSVYDGQNDDMIATALGFTAHLVSMLAYYLEIPLRYPTTPMSSRSTITDLVSLISGSREFPLYAKGVDRYRFEFGVFLLNKNIEQLMNAYGLIVIDLRHTLPNIHYFIQAILTTSVTSKPTSMSVLSISSYANGGHAANDENGAIRQDHNHLTLQPNALPQPPSPSISTQSINTFTHSPKSSISYPSAKFLNTPQAMAAPALLDAITTSSSSHSAF</sequence>
<evidence type="ECO:0000256" key="3">
    <source>
        <dbReference type="ARBA" id="ARBA00023054"/>
    </source>
</evidence>
<organism evidence="5 6">
    <name type="scientific">Parasitella parasitica</name>
    <dbReference type="NCBI Taxonomy" id="35722"/>
    <lineage>
        <taxon>Eukaryota</taxon>
        <taxon>Fungi</taxon>
        <taxon>Fungi incertae sedis</taxon>
        <taxon>Mucoromycota</taxon>
        <taxon>Mucoromycotina</taxon>
        <taxon>Mucoromycetes</taxon>
        <taxon>Mucorales</taxon>
        <taxon>Mucorineae</taxon>
        <taxon>Mucoraceae</taxon>
        <taxon>Parasitella</taxon>
    </lineage>
</organism>
<dbReference type="Pfam" id="PF10186">
    <property type="entry name" value="ATG14"/>
    <property type="match status" value="1"/>
</dbReference>
<dbReference type="GO" id="GO:0005768">
    <property type="term" value="C:endosome"/>
    <property type="evidence" value="ECO:0007669"/>
    <property type="project" value="TreeGrafter"/>
</dbReference>
<dbReference type="GO" id="GO:0000149">
    <property type="term" value="F:SNARE binding"/>
    <property type="evidence" value="ECO:0007669"/>
    <property type="project" value="TreeGrafter"/>
</dbReference>
<proteinExistence type="inferred from homology"/>
<feature type="region of interest" description="Disordered" evidence="4">
    <location>
        <begin position="565"/>
        <end position="584"/>
    </location>
</feature>
<dbReference type="OrthoDB" id="72772at2759"/>
<dbReference type="PANTHER" id="PTHR15157">
    <property type="entry name" value="UV RADIATION RESISTANCE-ASSOCIATED GENE PROTEIN"/>
    <property type="match status" value="1"/>
</dbReference>
<evidence type="ECO:0000313" key="5">
    <source>
        <dbReference type="EMBL" id="CEP13861.1"/>
    </source>
</evidence>
<gene>
    <name evidence="5" type="primary">PARPA_07996.1 scaffold 31073</name>
</gene>
<dbReference type="Proteomes" id="UP000054107">
    <property type="component" value="Unassembled WGS sequence"/>
</dbReference>
<dbReference type="GO" id="GO:0032991">
    <property type="term" value="C:protein-containing complex"/>
    <property type="evidence" value="ECO:0007669"/>
    <property type="project" value="UniProtKB-ARBA"/>
</dbReference>
<dbReference type="GO" id="GO:0035493">
    <property type="term" value="P:SNARE complex assembly"/>
    <property type="evidence" value="ECO:0007669"/>
    <property type="project" value="TreeGrafter"/>
</dbReference>
<keyword evidence="3" id="KW-0175">Coiled coil</keyword>
<evidence type="ECO:0000256" key="4">
    <source>
        <dbReference type="SAM" id="MobiDB-lite"/>
    </source>
</evidence>
<keyword evidence="6" id="KW-1185">Reference proteome</keyword>
<dbReference type="PANTHER" id="PTHR15157:SF5">
    <property type="entry name" value="UV RADIATION RESISTANCE-ASSOCIATED GENE PROTEIN"/>
    <property type="match status" value="1"/>
</dbReference>